<keyword evidence="5" id="KW-1185">Reference proteome</keyword>
<protein>
    <recommendedName>
        <fullName evidence="3">Disease resistance R13L4/SHOC-2-like LRR domain-containing protein</fullName>
    </recommendedName>
</protein>
<evidence type="ECO:0000256" key="1">
    <source>
        <dbReference type="ARBA" id="ARBA00022614"/>
    </source>
</evidence>
<dbReference type="InterPro" id="IPR055414">
    <property type="entry name" value="LRR_R13L4/SHOC2-like"/>
</dbReference>
<dbReference type="Gene3D" id="3.80.10.10">
    <property type="entry name" value="Ribonuclease Inhibitor"/>
    <property type="match status" value="1"/>
</dbReference>
<dbReference type="PANTHER" id="PTHR16083:SF25">
    <property type="entry name" value="C-JID DOMAIN-CONTAINING PROTEIN"/>
    <property type="match status" value="1"/>
</dbReference>
<gene>
    <name evidence="4" type="ORF">Ahy_B08g089911</name>
</gene>
<dbReference type="SMART" id="SM00369">
    <property type="entry name" value="LRR_TYP"/>
    <property type="match status" value="3"/>
</dbReference>
<dbReference type="SUPFAM" id="SSF52058">
    <property type="entry name" value="L domain-like"/>
    <property type="match status" value="1"/>
</dbReference>
<dbReference type="EMBL" id="SDMP01000018">
    <property type="protein sequence ID" value="RYQ94939.1"/>
    <property type="molecule type" value="Genomic_DNA"/>
</dbReference>
<dbReference type="Pfam" id="PF00560">
    <property type="entry name" value="LRR_1"/>
    <property type="match status" value="1"/>
</dbReference>
<name>A0A444XZ57_ARAHY</name>
<evidence type="ECO:0000256" key="2">
    <source>
        <dbReference type="ARBA" id="ARBA00022737"/>
    </source>
</evidence>
<dbReference type="PROSITE" id="PS51450">
    <property type="entry name" value="LRR"/>
    <property type="match status" value="1"/>
</dbReference>
<evidence type="ECO:0000313" key="5">
    <source>
        <dbReference type="Proteomes" id="UP000289738"/>
    </source>
</evidence>
<comment type="caution">
    <text evidence="4">The sequence shown here is derived from an EMBL/GenBank/DDBJ whole genome shotgun (WGS) entry which is preliminary data.</text>
</comment>
<proteinExistence type="predicted"/>
<dbReference type="InterPro" id="IPR001611">
    <property type="entry name" value="Leu-rich_rpt"/>
</dbReference>
<evidence type="ECO:0000313" key="4">
    <source>
        <dbReference type="EMBL" id="RYQ94939.1"/>
    </source>
</evidence>
<dbReference type="Pfam" id="PF23598">
    <property type="entry name" value="LRR_14"/>
    <property type="match status" value="1"/>
</dbReference>
<dbReference type="AlphaFoldDB" id="A0A444XZ57"/>
<dbReference type="PANTHER" id="PTHR16083">
    <property type="entry name" value="LEUCINE RICH REPEAT CONTAINING PROTEIN"/>
    <property type="match status" value="1"/>
</dbReference>
<keyword evidence="1" id="KW-0433">Leucine-rich repeat</keyword>
<evidence type="ECO:0000259" key="3">
    <source>
        <dbReference type="Pfam" id="PF23598"/>
    </source>
</evidence>
<organism evidence="4 5">
    <name type="scientific">Arachis hypogaea</name>
    <name type="common">Peanut</name>
    <dbReference type="NCBI Taxonomy" id="3818"/>
    <lineage>
        <taxon>Eukaryota</taxon>
        <taxon>Viridiplantae</taxon>
        <taxon>Streptophyta</taxon>
        <taxon>Embryophyta</taxon>
        <taxon>Tracheophyta</taxon>
        <taxon>Spermatophyta</taxon>
        <taxon>Magnoliopsida</taxon>
        <taxon>eudicotyledons</taxon>
        <taxon>Gunneridae</taxon>
        <taxon>Pentapetalae</taxon>
        <taxon>rosids</taxon>
        <taxon>fabids</taxon>
        <taxon>Fabales</taxon>
        <taxon>Fabaceae</taxon>
        <taxon>Papilionoideae</taxon>
        <taxon>50 kb inversion clade</taxon>
        <taxon>dalbergioids sensu lato</taxon>
        <taxon>Dalbergieae</taxon>
        <taxon>Pterocarpus clade</taxon>
        <taxon>Arachis</taxon>
    </lineage>
</organism>
<dbReference type="Proteomes" id="UP000289738">
    <property type="component" value="Chromosome B08"/>
</dbReference>
<feature type="domain" description="Disease resistance R13L4/SHOC-2-like LRR" evidence="3">
    <location>
        <begin position="3"/>
        <end position="101"/>
    </location>
</feature>
<dbReference type="InterPro" id="IPR003591">
    <property type="entry name" value="Leu-rich_rpt_typical-subtyp"/>
</dbReference>
<accession>A0A444XZ57</accession>
<keyword evidence="2" id="KW-0677">Repeat</keyword>
<sequence length="206" mass="22816">MSSLKELNLDYCRMRKLPEFGECMENLSVLSLWGAAIEELPTTIGCLVGLKELRLQFCTRMTCLPESIQNLKSLTILNLAFCSNVVQSLHCLSGLTSLDTLGLTGCFVRPQESRCFNLGNLVSLTDLDLSRNKFEKLPVNINELPGLRRLNLDYCPTLKLLPKLPSSITELYAHGCKSLDPLPSNVCRGIAPSAIHDSDGLLHKHT</sequence>
<dbReference type="InterPro" id="IPR032675">
    <property type="entry name" value="LRR_dom_sf"/>
</dbReference>
<reference evidence="4 5" key="1">
    <citation type="submission" date="2019-01" db="EMBL/GenBank/DDBJ databases">
        <title>Sequencing of cultivated peanut Arachis hypogaea provides insights into genome evolution and oil improvement.</title>
        <authorList>
            <person name="Chen X."/>
        </authorList>
    </citation>
    <scope>NUCLEOTIDE SEQUENCE [LARGE SCALE GENOMIC DNA]</scope>
    <source>
        <strain evidence="5">cv. Fuhuasheng</strain>
        <tissue evidence="4">Leaves</tissue>
    </source>
</reference>